<accession>A0A8J3REZ5</accession>
<gene>
    <name evidence="1" type="ORF">Mth01_48800</name>
</gene>
<reference evidence="1" key="1">
    <citation type="submission" date="2021-01" db="EMBL/GenBank/DDBJ databases">
        <title>Whole genome shotgun sequence of Sphaerimonospora thailandensis NBRC 107569.</title>
        <authorList>
            <person name="Komaki H."/>
            <person name="Tamura T."/>
        </authorList>
    </citation>
    <scope>NUCLEOTIDE SEQUENCE</scope>
    <source>
        <strain evidence="1">NBRC 107569</strain>
    </source>
</reference>
<dbReference type="AlphaFoldDB" id="A0A8J3REZ5"/>
<proteinExistence type="predicted"/>
<comment type="caution">
    <text evidence="1">The sequence shown here is derived from an EMBL/GenBank/DDBJ whole genome shotgun (WGS) entry which is preliminary data.</text>
</comment>
<organism evidence="1 2">
    <name type="scientific">Sphaerimonospora thailandensis</name>
    <dbReference type="NCBI Taxonomy" id="795644"/>
    <lineage>
        <taxon>Bacteria</taxon>
        <taxon>Bacillati</taxon>
        <taxon>Actinomycetota</taxon>
        <taxon>Actinomycetes</taxon>
        <taxon>Streptosporangiales</taxon>
        <taxon>Streptosporangiaceae</taxon>
        <taxon>Sphaerimonospora</taxon>
    </lineage>
</organism>
<sequence length="89" mass="10092">MTNCAWHNAFLRRNKFTQSARKHRIGRARALFVIRSGPPTVVPPPGPDLDEQWHWLGLDDRGPELEVIAVLTEKHLSVTLPTALRRSTS</sequence>
<keyword evidence="2" id="KW-1185">Reference proteome</keyword>
<evidence type="ECO:0000313" key="1">
    <source>
        <dbReference type="EMBL" id="GIH72627.1"/>
    </source>
</evidence>
<dbReference type="Proteomes" id="UP000610966">
    <property type="component" value="Unassembled WGS sequence"/>
</dbReference>
<dbReference type="EMBL" id="BOOG01000056">
    <property type="protein sequence ID" value="GIH72627.1"/>
    <property type="molecule type" value="Genomic_DNA"/>
</dbReference>
<name>A0A8J3REZ5_9ACTN</name>
<protein>
    <submittedName>
        <fullName evidence="1">Uncharacterized protein</fullName>
    </submittedName>
</protein>
<evidence type="ECO:0000313" key="2">
    <source>
        <dbReference type="Proteomes" id="UP000610966"/>
    </source>
</evidence>